<keyword evidence="1" id="KW-0812">Transmembrane</keyword>
<protein>
    <submittedName>
        <fullName evidence="3">Calcium-transporting ATPase 13, plasma membrane-type</fullName>
    </submittedName>
</protein>
<dbReference type="WBParaSite" id="ACAC_0000183801-mRNA-1">
    <property type="protein sequence ID" value="ACAC_0000183801-mRNA-1"/>
    <property type="gene ID" value="ACAC_0000183801"/>
</dbReference>
<reference evidence="3" key="2">
    <citation type="submission" date="2017-02" db="UniProtKB">
        <authorList>
            <consortium name="WormBaseParasite"/>
        </authorList>
    </citation>
    <scope>IDENTIFICATION</scope>
</reference>
<dbReference type="Gene3D" id="2.70.150.10">
    <property type="entry name" value="Calcium-transporting ATPase, cytoplasmic transduction domain A"/>
    <property type="match status" value="1"/>
</dbReference>
<evidence type="ECO:0000256" key="1">
    <source>
        <dbReference type="SAM" id="Phobius"/>
    </source>
</evidence>
<keyword evidence="2" id="KW-1185">Reference proteome</keyword>
<evidence type="ECO:0000313" key="2">
    <source>
        <dbReference type="Proteomes" id="UP000035642"/>
    </source>
</evidence>
<feature type="transmembrane region" description="Helical" evidence="1">
    <location>
        <begin position="78"/>
        <end position="97"/>
    </location>
</feature>
<proteinExistence type="predicted"/>
<reference evidence="2" key="1">
    <citation type="submission" date="2012-09" db="EMBL/GenBank/DDBJ databases">
        <authorList>
            <person name="Martin A.A."/>
        </authorList>
    </citation>
    <scope>NUCLEOTIDE SEQUENCE</scope>
</reference>
<sequence>MEKEASFLFNNGLSTEAAMDRLVSLGKISIENWECQKAPIDYRCSVDKVLCRNLLLTSLVSAASLAVGSVTIENQPSMFLLGLTTLYVIFLLSMHYVQWRMCNWSLMERKRKALKALDYVAKIATTSFSYAPLGEPLSDEMFTQTALRDGEVVAMPKLLLVEGDIILLRPSQSAPCDCQLLNGEVLRKGDRILNKVIIDHATGGAVPLCATKAIALSTPLIEHFNSIGESQRLHSPLEYQNFKMELGVPVYLVAWIIP</sequence>
<organism evidence="2 3">
    <name type="scientific">Angiostrongylus cantonensis</name>
    <name type="common">Rat lungworm</name>
    <dbReference type="NCBI Taxonomy" id="6313"/>
    <lineage>
        <taxon>Eukaryota</taxon>
        <taxon>Metazoa</taxon>
        <taxon>Ecdysozoa</taxon>
        <taxon>Nematoda</taxon>
        <taxon>Chromadorea</taxon>
        <taxon>Rhabditida</taxon>
        <taxon>Rhabditina</taxon>
        <taxon>Rhabditomorpha</taxon>
        <taxon>Strongyloidea</taxon>
        <taxon>Metastrongylidae</taxon>
        <taxon>Angiostrongylus</taxon>
    </lineage>
</organism>
<dbReference type="PANTHER" id="PTHR13219">
    <property type="entry name" value="TRANSMEMBRANE PROTEIN 94"/>
    <property type="match status" value="1"/>
</dbReference>
<dbReference type="InterPro" id="IPR008250">
    <property type="entry name" value="ATPase_P-typ_transduc_dom_A_sf"/>
</dbReference>
<feature type="transmembrane region" description="Helical" evidence="1">
    <location>
        <begin position="53"/>
        <end position="72"/>
    </location>
</feature>
<keyword evidence="1" id="KW-0472">Membrane</keyword>
<keyword evidence="1" id="KW-1133">Transmembrane helix</keyword>
<accession>A0A0K0CWK3</accession>
<dbReference type="PANTHER" id="PTHR13219:SF6">
    <property type="entry name" value="TRANSMEMBRANE PROTEIN 94"/>
    <property type="match status" value="1"/>
</dbReference>
<dbReference type="AlphaFoldDB" id="A0A0K0CWK3"/>
<dbReference type="Proteomes" id="UP000035642">
    <property type="component" value="Unassembled WGS sequence"/>
</dbReference>
<dbReference type="SUPFAM" id="SSF81653">
    <property type="entry name" value="Calcium ATPase, transduction domain A"/>
    <property type="match status" value="1"/>
</dbReference>
<dbReference type="InterPro" id="IPR039720">
    <property type="entry name" value="TMEM94"/>
</dbReference>
<name>A0A0K0CWK3_ANGCA</name>
<evidence type="ECO:0000313" key="3">
    <source>
        <dbReference type="WBParaSite" id="ACAC_0000183801-mRNA-1"/>
    </source>
</evidence>